<organism evidence="5 6">
    <name type="scientific">Halalkaliarchaeum desulfuricum</name>
    <dbReference type="NCBI Taxonomy" id="2055893"/>
    <lineage>
        <taxon>Archaea</taxon>
        <taxon>Methanobacteriati</taxon>
        <taxon>Methanobacteriota</taxon>
        <taxon>Stenosarchaea group</taxon>
        <taxon>Halobacteria</taxon>
        <taxon>Halobacteriales</taxon>
        <taxon>Haloferacaceae</taxon>
        <taxon>Halalkaliarchaeum</taxon>
    </lineage>
</organism>
<dbReference type="SMART" id="SM00116">
    <property type="entry name" value="CBS"/>
    <property type="match status" value="2"/>
</dbReference>
<evidence type="ECO:0000256" key="2">
    <source>
        <dbReference type="PROSITE-ProRule" id="PRU00703"/>
    </source>
</evidence>
<dbReference type="KEGG" id="hdf:AArcSl_3242"/>
<evidence type="ECO:0000313" key="5">
    <source>
        <dbReference type="EMBL" id="AUX10848.1"/>
    </source>
</evidence>
<dbReference type="PROSITE" id="PS51371">
    <property type="entry name" value="CBS"/>
    <property type="match status" value="2"/>
</dbReference>
<dbReference type="InterPro" id="IPR046342">
    <property type="entry name" value="CBS_dom_sf"/>
</dbReference>
<dbReference type="InterPro" id="IPR051257">
    <property type="entry name" value="Diverse_CBS-Domain"/>
</dbReference>
<sequence length="155" mass="16634">MGTRRRGDRAGVAVKTAAKETPIPEDSLDGGMNSQNRTRVREVMSTPLETIAPDASVPEAAEKMHDREINALVVRTSPRSIVSSSDIIAAVAQGEDITQLAVSDVMTTDVETVTPDLYMEEVAAMMTTYGIKHLPVVDDDYVGMVSSTDVTAHLS</sequence>
<evidence type="ECO:0000256" key="1">
    <source>
        <dbReference type="ARBA" id="ARBA00023122"/>
    </source>
</evidence>
<evidence type="ECO:0000313" key="6">
    <source>
        <dbReference type="Proteomes" id="UP000263012"/>
    </source>
</evidence>
<dbReference type="PANTHER" id="PTHR43080">
    <property type="entry name" value="CBS DOMAIN-CONTAINING PROTEIN CBSX3, MITOCHONDRIAL"/>
    <property type="match status" value="1"/>
</dbReference>
<feature type="region of interest" description="Disordered" evidence="3">
    <location>
        <begin position="1"/>
        <end position="34"/>
    </location>
</feature>
<dbReference type="Pfam" id="PF00571">
    <property type="entry name" value="CBS"/>
    <property type="match status" value="2"/>
</dbReference>
<proteinExistence type="predicted"/>
<evidence type="ECO:0000256" key="3">
    <source>
        <dbReference type="SAM" id="MobiDB-lite"/>
    </source>
</evidence>
<dbReference type="Proteomes" id="UP000263012">
    <property type="component" value="Chromosome"/>
</dbReference>
<dbReference type="SUPFAM" id="SSF54631">
    <property type="entry name" value="CBS-domain pair"/>
    <property type="match status" value="1"/>
</dbReference>
<keyword evidence="6" id="KW-1185">Reference proteome</keyword>
<protein>
    <submittedName>
        <fullName evidence="5">CBS domain protein</fullName>
    </submittedName>
</protein>
<reference evidence="6" key="1">
    <citation type="submission" date="2017-11" db="EMBL/GenBank/DDBJ databases">
        <title>Phenotypic and genomic properties of facultatively anaerobic sulfur-reducing natronoarchaea from hypersaline soda lakes.</title>
        <authorList>
            <person name="Sorokin D.Y."/>
            <person name="Kublanov I.V."/>
            <person name="Roman P."/>
            <person name="Sinninghe Damste J.S."/>
            <person name="Golyshin P.N."/>
            <person name="Rojo D."/>
            <person name="Ciordia S."/>
            <person name="Mena M.D.C."/>
            <person name="Ferrer M."/>
            <person name="Messina E."/>
            <person name="Smedile F."/>
            <person name="La Spada G."/>
            <person name="La Cono V."/>
            <person name="Yakimov M.M."/>
        </authorList>
    </citation>
    <scope>NUCLEOTIDE SEQUENCE [LARGE SCALE GENOMIC DNA]</scope>
    <source>
        <strain evidence="6">AArc-Sl</strain>
    </source>
</reference>
<dbReference type="EMBL" id="CP025066">
    <property type="protein sequence ID" value="AUX10848.1"/>
    <property type="molecule type" value="Genomic_DNA"/>
</dbReference>
<name>A0A343TP26_9EURY</name>
<dbReference type="PANTHER" id="PTHR43080:SF2">
    <property type="entry name" value="CBS DOMAIN-CONTAINING PROTEIN"/>
    <property type="match status" value="1"/>
</dbReference>
<accession>A0A343TP26</accession>
<gene>
    <name evidence="5" type="ORF">AArcSl_3242</name>
</gene>
<keyword evidence="1 2" id="KW-0129">CBS domain</keyword>
<evidence type="ECO:0000259" key="4">
    <source>
        <dbReference type="PROSITE" id="PS51371"/>
    </source>
</evidence>
<dbReference type="AlphaFoldDB" id="A0A343TP26"/>
<feature type="domain" description="CBS" evidence="4">
    <location>
        <begin position="106"/>
        <end position="155"/>
    </location>
</feature>
<dbReference type="Gene3D" id="3.10.580.10">
    <property type="entry name" value="CBS-domain"/>
    <property type="match status" value="1"/>
</dbReference>
<feature type="domain" description="CBS" evidence="4">
    <location>
        <begin position="44"/>
        <end position="97"/>
    </location>
</feature>
<dbReference type="InterPro" id="IPR000644">
    <property type="entry name" value="CBS_dom"/>
</dbReference>